<gene>
    <name evidence="1" type="ORF">DERYTH_LOCUS16266</name>
</gene>
<evidence type="ECO:0000313" key="1">
    <source>
        <dbReference type="EMBL" id="CAG8744046.1"/>
    </source>
</evidence>
<sequence>WVTNSHIEVSLATGVSEVTVARVLSEFNKTGTVILSEHGHRHPGGLDTKYVKAIQDLILFANQTGIILSLKILVLNLSELGFSHGYVIEFVSELS</sequence>
<keyword evidence="2" id="KW-1185">Reference proteome</keyword>
<comment type="caution">
    <text evidence="1">The sequence shown here is derived from an EMBL/GenBank/DDBJ whole genome shotgun (WGS) entry which is preliminary data.</text>
</comment>
<dbReference type="OrthoDB" id="2433607at2759"/>
<organism evidence="1 2">
    <name type="scientific">Dentiscutata erythropus</name>
    <dbReference type="NCBI Taxonomy" id="1348616"/>
    <lineage>
        <taxon>Eukaryota</taxon>
        <taxon>Fungi</taxon>
        <taxon>Fungi incertae sedis</taxon>
        <taxon>Mucoromycota</taxon>
        <taxon>Glomeromycotina</taxon>
        <taxon>Glomeromycetes</taxon>
        <taxon>Diversisporales</taxon>
        <taxon>Gigasporaceae</taxon>
        <taxon>Dentiscutata</taxon>
    </lineage>
</organism>
<dbReference type="Proteomes" id="UP000789405">
    <property type="component" value="Unassembled WGS sequence"/>
</dbReference>
<dbReference type="EMBL" id="CAJVPY010014002">
    <property type="protein sequence ID" value="CAG8744046.1"/>
    <property type="molecule type" value="Genomic_DNA"/>
</dbReference>
<feature type="non-terminal residue" evidence="1">
    <location>
        <position position="95"/>
    </location>
</feature>
<evidence type="ECO:0000313" key="2">
    <source>
        <dbReference type="Proteomes" id="UP000789405"/>
    </source>
</evidence>
<dbReference type="AlphaFoldDB" id="A0A9N9IRN5"/>
<name>A0A9N9IRN5_9GLOM</name>
<reference evidence="1" key="1">
    <citation type="submission" date="2021-06" db="EMBL/GenBank/DDBJ databases">
        <authorList>
            <person name="Kallberg Y."/>
            <person name="Tangrot J."/>
            <person name="Rosling A."/>
        </authorList>
    </citation>
    <scope>NUCLEOTIDE SEQUENCE</scope>
    <source>
        <strain evidence="1">MA453B</strain>
    </source>
</reference>
<proteinExistence type="predicted"/>
<protein>
    <submittedName>
        <fullName evidence="1">21553_t:CDS:1</fullName>
    </submittedName>
</protein>
<accession>A0A9N9IRN5</accession>